<feature type="domain" description="HTH gntR-type" evidence="4">
    <location>
        <begin position="4"/>
        <end position="72"/>
    </location>
</feature>
<dbReference type="InterPro" id="IPR050679">
    <property type="entry name" value="Bact_HTH_transcr_reg"/>
</dbReference>
<dbReference type="OrthoDB" id="6626198at2"/>
<accession>A0A1H9YEQ3</accession>
<keyword evidence="3" id="KW-0804">Transcription</keyword>
<dbReference type="Pfam" id="PF00392">
    <property type="entry name" value="GntR"/>
    <property type="match status" value="1"/>
</dbReference>
<dbReference type="AlphaFoldDB" id="A0A1H9YEQ3"/>
<dbReference type="Gene3D" id="1.10.10.10">
    <property type="entry name" value="Winged helix-like DNA-binding domain superfamily/Winged helix DNA-binding domain"/>
    <property type="match status" value="1"/>
</dbReference>
<dbReference type="NCBIfam" id="NF007292">
    <property type="entry name" value="PRK09764.1"/>
    <property type="match status" value="1"/>
</dbReference>
<dbReference type="InterPro" id="IPR000524">
    <property type="entry name" value="Tscrpt_reg_HTH_GntR"/>
</dbReference>
<dbReference type="SMART" id="SM00866">
    <property type="entry name" value="UTRA"/>
    <property type="match status" value="1"/>
</dbReference>
<keyword evidence="1" id="KW-0805">Transcription regulation</keyword>
<evidence type="ECO:0000256" key="3">
    <source>
        <dbReference type="ARBA" id="ARBA00023163"/>
    </source>
</evidence>
<dbReference type="PANTHER" id="PTHR44846">
    <property type="entry name" value="MANNOSYL-D-GLYCERATE TRANSPORT/METABOLISM SYSTEM REPRESSOR MNGR-RELATED"/>
    <property type="match status" value="1"/>
</dbReference>
<keyword evidence="2" id="KW-0238">DNA-binding</keyword>
<gene>
    <name evidence="5" type="ORF">SAMN02583745_00224</name>
</gene>
<dbReference type="EMBL" id="FOHV01000001">
    <property type="protein sequence ID" value="SES67492.1"/>
    <property type="molecule type" value="Genomic_DNA"/>
</dbReference>
<keyword evidence="6" id="KW-1185">Reference proteome</keyword>
<dbReference type="SUPFAM" id="SSF46785">
    <property type="entry name" value="Winged helix' DNA-binding domain"/>
    <property type="match status" value="1"/>
</dbReference>
<dbReference type="STRING" id="1123402.SAMN02583745_00224"/>
<protein>
    <submittedName>
        <fullName evidence="5">GntR family transcriptional regulator, mannosyl-D-glycerate transport/metabolism system repressor</fullName>
    </submittedName>
</protein>
<sequence>MAKQPMYRVIANSIKEQIKRGELAPGDAIFTEAELCNIFSVSRVTVRQAIKNLIEERVLESIQGSGTYVKKALVDYDIYQMTGFEEKFDTSSQHTHSEILKFEIIKPNKNITNTLQLTEEDKVYYVKRVRFIDKKAITLEETWLPLKLFPDLTYEIMQGSKYHYIEQIKKLVIDRSEQEILAVMPREDVCTHLDIPIEQPIIEKITIGYLESGVIFEYSRNFFKSSEYKFTLTAKRKSLR</sequence>
<dbReference type="InterPro" id="IPR036390">
    <property type="entry name" value="WH_DNA-bd_sf"/>
</dbReference>
<evidence type="ECO:0000256" key="1">
    <source>
        <dbReference type="ARBA" id="ARBA00023015"/>
    </source>
</evidence>
<name>A0A1H9YEQ3_9GAMM</name>
<dbReference type="SMART" id="SM00345">
    <property type="entry name" value="HTH_GNTR"/>
    <property type="match status" value="1"/>
</dbReference>
<dbReference type="InterPro" id="IPR011663">
    <property type="entry name" value="UTRA"/>
</dbReference>
<evidence type="ECO:0000313" key="6">
    <source>
        <dbReference type="Proteomes" id="UP000242642"/>
    </source>
</evidence>
<organism evidence="5 6">
    <name type="scientific">Thorsellia anophelis DSM 18579</name>
    <dbReference type="NCBI Taxonomy" id="1123402"/>
    <lineage>
        <taxon>Bacteria</taxon>
        <taxon>Pseudomonadati</taxon>
        <taxon>Pseudomonadota</taxon>
        <taxon>Gammaproteobacteria</taxon>
        <taxon>Enterobacterales</taxon>
        <taxon>Thorselliaceae</taxon>
        <taxon>Thorsellia</taxon>
    </lineage>
</organism>
<dbReference type="PANTHER" id="PTHR44846:SF1">
    <property type="entry name" value="MANNOSYL-D-GLYCERATE TRANSPORT_METABOLISM SYSTEM REPRESSOR MNGR-RELATED"/>
    <property type="match status" value="1"/>
</dbReference>
<dbReference type="RefSeq" id="WP_093316870.1">
    <property type="nucleotide sequence ID" value="NZ_FOHV01000001.1"/>
</dbReference>
<evidence type="ECO:0000256" key="2">
    <source>
        <dbReference type="ARBA" id="ARBA00023125"/>
    </source>
</evidence>
<dbReference type="PROSITE" id="PS50949">
    <property type="entry name" value="HTH_GNTR"/>
    <property type="match status" value="1"/>
</dbReference>
<dbReference type="InterPro" id="IPR028978">
    <property type="entry name" value="Chorismate_lyase_/UTRA_dom_sf"/>
</dbReference>
<dbReference type="Pfam" id="PF07702">
    <property type="entry name" value="UTRA"/>
    <property type="match status" value="1"/>
</dbReference>
<reference evidence="6" key="1">
    <citation type="submission" date="2016-10" db="EMBL/GenBank/DDBJ databases">
        <authorList>
            <person name="Varghese N."/>
            <person name="Submissions S."/>
        </authorList>
    </citation>
    <scope>NUCLEOTIDE SEQUENCE [LARGE SCALE GENOMIC DNA]</scope>
    <source>
        <strain evidence="6">DSM 18579</strain>
    </source>
</reference>
<evidence type="ECO:0000259" key="4">
    <source>
        <dbReference type="PROSITE" id="PS50949"/>
    </source>
</evidence>
<dbReference type="GO" id="GO:0003677">
    <property type="term" value="F:DNA binding"/>
    <property type="evidence" value="ECO:0007669"/>
    <property type="project" value="UniProtKB-KW"/>
</dbReference>
<dbReference type="SUPFAM" id="SSF64288">
    <property type="entry name" value="Chorismate lyase-like"/>
    <property type="match status" value="1"/>
</dbReference>
<evidence type="ECO:0000313" key="5">
    <source>
        <dbReference type="EMBL" id="SES67492.1"/>
    </source>
</evidence>
<dbReference type="InterPro" id="IPR036388">
    <property type="entry name" value="WH-like_DNA-bd_sf"/>
</dbReference>
<dbReference type="GO" id="GO:0045892">
    <property type="term" value="P:negative regulation of DNA-templated transcription"/>
    <property type="evidence" value="ECO:0007669"/>
    <property type="project" value="TreeGrafter"/>
</dbReference>
<dbReference type="Gene3D" id="3.40.1410.10">
    <property type="entry name" value="Chorismate lyase-like"/>
    <property type="match status" value="1"/>
</dbReference>
<dbReference type="CDD" id="cd07377">
    <property type="entry name" value="WHTH_GntR"/>
    <property type="match status" value="1"/>
</dbReference>
<proteinExistence type="predicted"/>
<dbReference type="Proteomes" id="UP000242642">
    <property type="component" value="Unassembled WGS sequence"/>
</dbReference>
<dbReference type="GO" id="GO:0003700">
    <property type="term" value="F:DNA-binding transcription factor activity"/>
    <property type="evidence" value="ECO:0007669"/>
    <property type="project" value="InterPro"/>
</dbReference>